<dbReference type="PANTHER" id="PTHR44591">
    <property type="entry name" value="STRESS RESPONSE REGULATOR PROTEIN 1"/>
    <property type="match status" value="1"/>
</dbReference>
<protein>
    <recommendedName>
        <fullName evidence="1">Stage 0 sporulation protein A homolog</fullName>
    </recommendedName>
</protein>
<dbReference type="eggNOG" id="COG3706">
    <property type="taxonomic scope" value="Bacteria"/>
</dbReference>
<comment type="caution">
    <text evidence="6">The sequence shown here is derived from an EMBL/GenBank/DDBJ whole genome shotgun (WGS) entry which is preliminary data.</text>
</comment>
<sequence length="182" mass="20393">MAAKKKILIVEDNLINREVLGSILSPVYEVLEAENGEEGLAFLKEQKAGLSLILLDIVMPVMDGYAFLSRVKADAELALIPVVVTTQGSSEADEVAALSYSAADFVSKPYRPEIILHRVANIINLRETAAMVNELQYDRLTGLFSKEYFYRCVRDQLDAAPGKMYDIICSNIENFYWQAVFF</sequence>
<keyword evidence="2 4" id="KW-0597">Phosphoprotein</keyword>
<dbReference type="PANTHER" id="PTHR44591:SF3">
    <property type="entry name" value="RESPONSE REGULATORY DOMAIN-CONTAINING PROTEIN"/>
    <property type="match status" value="1"/>
</dbReference>
<evidence type="ECO:0000256" key="3">
    <source>
        <dbReference type="ARBA" id="ARBA00024867"/>
    </source>
</evidence>
<dbReference type="GO" id="GO:0000160">
    <property type="term" value="P:phosphorelay signal transduction system"/>
    <property type="evidence" value="ECO:0007669"/>
    <property type="project" value="InterPro"/>
</dbReference>
<gene>
    <name evidence="6" type="ORF">CLOBOL_01635</name>
</gene>
<evidence type="ECO:0000256" key="1">
    <source>
        <dbReference type="ARBA" id="ARBA00018672"/>
    </source>
</evidence>
<dbReference type="Proteomes" id="UP000005396">
    <property type="component" value="Unassembled WGS sequence"/>
</dbReference>
<evidence type="ECO:0000256" key="2">
    <source>
        <dbReference type="ARBA" id="ARBA00022553"/>
    </source>
</evidence>
<dbReference type="InterPro" id="IPR011006">
    <property type="entry name" value="CheY-like_superfamily"/>
</dbReference>
<dbReference type="SUPFAM" id="SSF52172">
    <property type="entry name" value="CheY-like"/>
    <property type="match status" value="1"/>
</dbReference>
<evidence type="ECO:0000313" key="7">
    <source>
        <dbReference type="Proteomes" id="UP000005396"/>
    </source>
</evidence>
<reference evidence="6 7" key="1">
    <citation type="submission" date="2007-08" db="EMBL/GenBank/DDBJ databases">
        <authorList>
            <person name="Fulton L."/>
            <person name="Clifton S."/>
            <person name="Fulton B."/>
            <person name="Xu J."/>
            <person name="Minx P."/>
            <person name="Pepin K.H."/>
            <person name="Johnson M."/>
            <person name="Thiruvilangam P."/>
            <person name="Bhonagiri V."/>
            <person name="Nash W.E."/>
            <person name="Mardis E.R."/>
            <person name="Wilson R.K."/>
        </authorList>
    </citation>
    <scope>NUCLEOTIDE SEQUENCE [LARGE SCALE GENOMIC DNA]</scope>
    <source>
        <strain evidence="7">ATCC BAA-613 / DSM 15670 / CCUG 46953 / JCM 12243 / WAL 16351</strain>
    </source>
</reference>
<accession>A8RLI7</accession>
<reference evidence="6 7" key="2">
    <citation type="submission" date="2007-09" db="EMBL/GenBank/DDBJ databases">
        <title>Draft genome sequence of Clostridium bolteae (ATCC BAA-613).</title>
        <authorList>
            <person name="Sudarsanam P."/>
            <person name="Ley R."/>
            <person name="Guruge J."/>
            <person name="Turnbaugh P.J."/>
            <person name="Mahowald M."/>
            <person name="Liep D."/>
            <person name="Gordon J."/>
        </authorList>
    </citation>
    <scope>NUCLEOTIDE SEQUENCE [LARGE SCALE GENOMIC DNA]</scope>
    <source>
        <strain evidence="7">ATCC BAA-613 / DSM 15670 / CCUG 46953 / JCM 12243 / WAL 16351</strain>
    </source>
</reference>
<feature type="modified residue" description="4-aspartylphosphate" evidence="4">
    <location>
        <position position="56"/>
    </location>
</feature>
<evidence type="ECO:0000313" key="6">
    <source>
        <dbReference type="EMBL" id="EDP18280.1"/>
    </source>
</evidence>
<evidence type="ECO:0000256" key="4">
    <source>
        <dbReference type="PROSITE-ProRule" id="PRU00169"/>
    </source>
</evidence>
<proteinExistence type="predicted"/>
<dbReference type="PROSITE" id="PS50110">
    <property type="entry name" value="RESPONSE_REGULATORY"/>
    <property type="match status" value="1"/>
</dbReference>
<feature type="domain" description="Response regulatory" evidence="5">
    <location>
        <begin position="6"/>
        <end position="123"/>
    </location>
</feature>
<name>A8RLI7_ENTBW</name>
<dbReference type="Pfam" id="PF00072">
    <property type="entry name" value="Response_reg"/>
    <property type="match status" value="1"/>
</dbReference>
<dbReference type="SMART" id="SM00448">
    <property type="entry name" value="REC"/>
    <property type="match status" value="1"/>
</dbReference>
<dbReference type="EMBL" id="ABCC02000017">
    <property type="protein sequence ID" value="EDP18280.1"/>
    <property type="molecule type" value="Genomic_DNA"/>
</dbReference>
<dbReference type="InterPro" id="IPR001789">
    <property type="entry name" value="Sig_transdc_resp-reg_receiver"/>
</dbReference>
<dbReference type="AlphaFoldDB" id="A8RLI7"/>
<dbReference type="PaxDb" id="411902-CLOBOL_01635"/>
<dbReference type="Gene3D" id="3.40.50.2300">
    <property type="match status" value="1"/>
</dbReference>
<dbReference type="InterPro" id="IPR050595">
    <property type="entry name" value="Bact_response_regulator"/>
</dbReference>
<comment type="function">
    <text evidence="3">May play the central regulatory role in sporulation. It may be an element of the effector pathway responsible for the activation of sporulation genes in response to nutritional stress. Spo0A may act in concert with spo0H (a sigma factor) to control the expression of some genes that are critical to the sporulation process.</text>
</comment>
<evidence type="ECO:0000259" key="5">
    <source>
        <dbReference type="PROSITE" id="PS50110"/>
    </source>
</evidence>
<dbReference type="HOGENOM" id="CLU_000445_69_17_9"/>
<organism evidence="6 7">
    <name type="scientific">Enterocloster bolteae (strain ATCC BAA-613 / DSM 15670 / CCUG 46953 / JCM 12243 / WAL 16351)</name>
    <name type="common">Clostridium bolteae</name>
    <dbReference type="NCBI Taxonomy" id="411902"/>
    <lineage>
        <taxon>Bacteria</taxon>
        <taxon>Bacillati</taxon>
        <taxon>Bacillota</taxon>
        <taxon>Clostridia</taxon>
        <taxon>Lachnospirales</taxon>
        <taxon>Lachnospiraceae</taxon>
        <taxon>Enterocloster</taxon>
    </lineage>
</organism>